<dbReference type="Proteomes" id="UP000015105">
    <property type="component" value="Chromosome 2D"/>
</dbReference>
<sequence length="60" mass="6925">RLCTRSCFMLSTKARGRLIFHSGFKTNIQMVGAHVNAHQFLFKVSLFIAMYNIGFKLFLL</sequence>
<proteinExistence type="predicted"/>
<organism evidence="1 2">
    <name type="scientific">Aegilops tauschii subsp. strangulata</name>
    <name type="common">Goatgrass</name>
    <dbReference type="NCBI Taxonomy" id="200361"/>
    <lineage>
        <taxon>Eukaryota</taxon>
        <taxon>Viridiplantae</taxon>
        <taxon>Streptophyta</taxon>
        <taxon>Embryophyta</taxon>
        <taxon>Tracheophyta</taxon>
        <taxon>Spermatophyta</taxon>
        <taxon>Magnoliopsida</taxon>
        <taxon>Liliopsida</taxon>
        <taxon>Poales</taxon>
        <taxon>Poaceae</taxon>
        <taxon>BOP clade</taxon>
        <taxon>Pooideae</taxon>
        <taxon>Triticodae</taxon>
        <taxon>Triticeae</taxon>
        <taxon>Triticinae</taxon>
        <taxon>Aegilops</taxon>
    </lineage>
</organism>
<reference evidence="2" key="1">
    <citation type="journal article" date="2014" name="Science">
        <title>Ancient hybridizations among the ancestral genomes of bread wheat.</title>
        <authorList>
            <consortium name="International Wheat Genome Sequencing Consortium,"/>
            <person name="Marcussen T."/>
            <person name="Sandve S.R."/>
            <person name="Heier L."/>
            <person name="Spannagl M."/>
            <person name="Pfeifer M."/>
            <person name="Jakobsen K.S."/>
            <person name="Wulff B.B."/>
            <person name="Steuernagel B."/>
            <person name="Mayer K.F."/>
            <person name="Olsen O.A."/>
        </authorList>
    </citation>
    <scope>NUCLEOTIDE SEQUENCE [LARGE SCALE GENOMIC DNA]</scope>
    <source>
        <strain evidence="2">cv. AL8/78</strain>
    </source>
</reference>
<dbReference type="AlphaFoldDB" id="A0A453AFT6"/>
<dbReference type="EnsemblPlants" id="AET2Gv20120700.15">
    <property type="protein sequence ID" value="AET2Gv20120700.15"/>
    <property type="gene ID" value="AET2Gv20120700"/>
</dbReference>
<name>A0A453AFT6_AEGTS</name>
<evidence type="ECO:0000313" key="2">
    <source>
        <dbReference type="Proteomes" id="UP000015105"/>
    </source>
</evidence>
<reference evidence="2" key="2">
    <citation type="journal article" date="2017" name="Nat. Plants">
        <title>The Aegilops tauschii genome reveals multiple impacts of transposons.</title>
        <authorList>
            <person name="Zhao G."/>
            <person name="Zou C."/>
            <person name="Li K."/>
            <person name="Wang K."/>
            <person name="Li T."/>
            <person name="Gao L."/>
            <person name="Zhang X."/>
            <person name="Wang H."/>
            <person name="Yang Z."/>
            <person name="Liu X."/>
            <person name="Jiang W."/>
            <person name="Mao L."/>
            <person name="Kong X."/>
            <person name="Jiao Y."/>
            <person name="Jia J."/>
        </authorList>
    </citation>
    <scope>NUCLEOTIDE SEQUENCE [LARGE SCALE GENOMIC DNA]</scope>
    <source>
        <strain evidence="2">cv. AL8/78</strain>
    </source>
</reference>
<protein>
    <submittedName>
        <fullName evidence="1">Uncharacterized protein</fullName>
    </submittedName>
</protein>
<dbReference type="Gramene" id="AET2Gv20120700.15">
    <property type="protein sequence ID" value="AET2Gv20120700.15"/>
    <property type="gene ID" value="AET2Gv20120700"/>
</dbReference>
<keyword evidence="2" id="KW-1185">Reference proteome</keyword>
<reference evidence="1" key="5">
    <citation type="journal article" date="2021" name="G3 (Bethesda)">
        <title>Aegilops tauschii genome assembly Aet v5.0 features greater sequence contiguity and improved annotation.</title>
        <authorList>
            <person name="Wang L."/>
            <person name="Zhu T."/>
            <person name="Rodriguez J.C."/>
            <person name="Deal K.R."/>
            <person name="Dubcovsky J."/>
            <person name="McGuire P.E."/>
            <person name="Lux T."/>
            <person name="Spannagl M."/>
            <person name="Mayer K.F.X."/>
            <person name="Baldrich P."/>
            <person name="Meyers B.C."/>
            <person name="Huo N."/>
            <person name="Gu Y.Q."/>
            <person name="Zhou H."/>
            <person name="Devos K.M."/>
            <person name="Bennetzen J.L."/>
            <person name="Unver T."/>
            <person name="Budak H."/>
            <person name="Gulick P.J."/>
            <person name="Galiba G."/>
            <person name="Kalapos B."/>
            <person name="Nelson D.R."/>
            <person name="Li P."/>
            <person name="You F.M."/>
            <person name="Luo M.C."/>
            <person name="Dvorak J."/>
        </authorList>
    </citation>
    <scope>NUCLEOTIDE SEQUENCE [LARGE SCALE GENOMIC DNA]</scope>
    <source>
        <strain evidence="1">cv. AL8/78</strain>
    </source>
</reference>
<reference evidence="1" key="3">
    <citation type="journal article" date="2017" name="Nature">
        <title>Genome sequence of the progenitor of the wheat D genome Aegilops tauschii.</title>
        <authorList>
            <person name="Luo M.C."/>
            <person name="Gu Y.Q."/>
            <person name="Puiu D."/>
            <person name="Wang H."/>
            <person name="Twardziok S.O."/>
            <person name="Deal K.R."/>
            <person name="Huo N."/>
            <person name="Zhu T."/>
            <person name="Wang L."/>
            <person name="Wang Y."/>
            <person name="McGuire P.E."/>
            <person name="Liu S."/>
            <person name="Long H."/>
            <person name="Ramasamy R.K."/>
            <person name="Rodriguez J.C."/>
            <person name="Van S.L."/>
            <person name="Yuan L."/>
            <person name="Wang Z."/>
            <person name="Xia Z."/>
            <person name="Xiao L."/>
            <person name="Anderson O.D."/>
            <person name="Ouyang S."/>
            <person name="Liang Y."/>
            <person name="Zimin A.V."/>
            <person name="Pertea G."/>
            <person name="Qi P."/>
            <person name="Bennetzen J.L."/>
            <person name="Dai X."/>
            <person name="Dawson M.W."/>
            <person name="Muller H.G."/>
            <person name="Kugler K."/>
            <person name="Rivarola-Duarte L."/>
            <person name="Spannagl M."/>
            <person name="Mayer K.F.X."/>
            <person name="Lu F.H."/>
            <person name="Bevan M.W."/>
            <person name="Leroy P."/>
            <person name="Li P."/>
            <person name="You F.M."/>
            <person name="Sun Q."/>
            <person name="Liu Z."/>
            <person name="Lyons E."/>
            <person name="Wicker T."/>
            <person name="Salzberg S.L."/>
            <person name="Devos K.M."/>
            <person name="Dvorak J."/>
        </authorList>
    </citation>
    <scope>NUCLEOTIDE SEQUENCE [LARGE SCALE GENOMIC DNA]</scope>
    <source>
        <strain evidence="1">cv. AL8/78</strain>
    </source>
</reference>
<evidence type="ECO:0000313" key="1">
    <source>
        <dbReference type="EnsemblPlants" id="AET2Gv20120700.15"/>
    </source>
</evidence>
<reference evidence="1" key="4">
    <citation type="submission" date="2019-03" db="UniProtKB">
        <authorList>
            <consortium name="EnsemblPlants"/>
        </authorList>
    </citation>
    <scope>IDENTIFICATION</scope>
</reference>
<accession>A0A453AFT6</accession>